<evidence type="ECO:0000256" key="6">
    <source>
        <dbReference type="ARBA" id="ARBA00022679"/>
    </source>
</evidence>
<keyword evidence="5 11" id="KW-0444">Lipid biosynthesis</keyword>
<dbReference type="InterPro" id="IPR018201">
    <property type="entry name" value="Ketoacyl_synth_AS"/>
</dbReference>
<evidence type="ECO:0000313" key="15">
    <source>
        <dbReference type="EMBL" id="HJA85720.1"/>
    </source>
</evidence>
<keyword evidence="10 11" id="KW-0012">Acyltransferase</keyword>
<comment type="catalytic activity">
    <reaction evidence="11">
        <text>a fatty acyl-[ACP] + malonyl-[ACP] + H(+) = a 3-oxoacyl-[ACP] + holo-[ACP] + CO2</text>
        <dbReference type="Rhea" id="RHEA:22836"/>
        <dbReference type="Rhea" id="RHEA-COMP:9623"/>
        <dbReference type="Rhea" id="RHEA-COMP:9685"/>
        <dbReference type="Rhea" id="RHEA-COMP:9916"/>
        <dbReference type="Rhea" id="RHEA-COMP:14125"/>
        <dbReference type="ChEBI" id="CHEBI:15378"/>
        <dbReference type="ChEBI" id="CHEBI:16526"/>
        <dbReference type="ChEBI" id="CHEBI:64479"/>
        <dbReference type="ChEBI" id="CHEBI:78449"/>
        <dbReference type="ChEBI" id="CHEBI:78776"/>
        <dbReference type="ChEBI" id="CHEBI:138651"/>
    </reaction>
</comment>
<keyword evidence="9 11" id="KW-0275">Fatty acid biosynthesis</keyword>
<dbReference type="InterPro" id="IPR017568">
    <property type="entry name" value="3-oxoacyl-ACP_synth-2"/>
</dbReference>
<dbReference type="EMBL" id="DWZI01000035">
    <property type="protein sequence ID" value="HJA85720.1"/>
    <property type="molecule type" value="Genomic_DNA"/>
</dbReference>
<dbReference type="InterPro" id="IPR014031">
    <property type="entry name" value="Ketoacyl_synth_C"/>
</dbReference>
<evidence type="ECO:0000256" key="4">
    <source>
        <dbReference type="ARBA" id="ARBA00014657"/>
    </source>
</evidence>
<dbReference type="SMART" id="SM00825">
    <property type="entry name" value="PKS_KS"/>
    <property type="match status" value="1"/>
</dbReference>
<dbReference type="InterPro" id="IPR014030">
    <property type="entry name" value="Ketoacyl_synth_N"/>
</dbReference>
<sequence>MELKRVVVTGLGAVTPIGNTVAKFWDNLVNGTSGAGPITHFDASLFKTQFACEVKNFDASQYIDRKEARKMDLYTQYAIAVAKQAVSDSELDIEKEDLNRIGVIFGAGIGGIRTFEEEAGNYALTGKEKGPRFNPFFIPKMISDIAAGQISILYGFHGPNYATCSACATSTNAIADAFNLIRLGKANAIVTGGSEAAIAACGVGGFNAMHALSTRNDSPETASRPFSASRDGFVMGEGGGCLVLEELEHAKARGAKIYAEVGGVGMSADAYHLTASHPDGLGAKLVMQNALEDAQMNPDEIDYINVHGTSTPVGDISEAKAIKEVFGDHAYKLNISSTKSMTGHLLGAAGAVEAIASILAIKNGIVPPTINHEEGDNDEQIDYELNFTFNQAQQREVRAALSNTFGFGGHNACVIFKKYAE</sequence>
<evidence type="ECO:0000256" key="8">
    <source>
        <dbReference type="ARBA" id="ARBA00023098"/>
    </source>
</evidence>
<reference evidence="15" key="2">
    <citation type="submission" date="2021-04" db="EMBL/GenBank/DDBJ databases">
        <authorList>
            <person name="Gilroy R."/>
        </authorList>
    </citation>
    <scope>NUCLEOTIDE SEQUENCE</scope>
    <source>
        <strain evidence="15">ChiHjej12B11-9795</strain>
    </source>
</reference>
<dbReference type="Pfam" id="PF02801">
    <property type="entry name" value="Ketoacyl-synt_C"/>
    <property type="match status" value="1"/>
</dbReference>
<keyword evidence="8" id="KW-0443">Lipid metabolism</keyword>
<dbReference type="SUPFAM" id="SSF53901">
    <property type="entry name" value="Thiolase-like"/>
    <property type="match status" value="2"/>
</dbReference>
<evidence type="ECO:0000256" key="1">
    <source>
        <dbReference type="ARBA" id="ARBA00005194"/>
    </source>
</evidence>
<dbReference type="Proteomes" id="UP000823862">
    <property type="component" value="Unassembled WGS sequence"/>
</dbReference>
<accession>A0A9D2HUF5</accession>
<dbReference type="NCBIfam" id="TIGR03150">
    <property type="entry name" value="fabF"/>
    <property type="match status" value="1"/>
</dbReference>
<feature type="active site" description="For beta-ketoacyl synthase activity" evidence="12">
    <location>
        <position position="167"/>
    </location>
</feature>
<dbReference type="CDD" id="cd00834">
    <property type="entry name" value="KAS_I_II"/>
    <property type="match status" value="1"/>
</dbReference>
<dbReference type="PROSITE" id="PS00606">
    <property type="entry name" value="KS3_1"/>
    <property type="match status" value="1"/>
</dbReference>
<evidence type="ECO:0000313" key="16">
    <source>
        <dbReference type="Proteomes" id="UP000823862"/>
    </source>
</evidence>
<dbReference type="InterPro" id="IPR020841">
    <property type="entry name" value="PKS_Beta-ketoAc_synthase_dom"/>
</dbReference>
<comment type="catalytic activity">
    <reaction evidence="11">
        <text>(9Z)-hexadecenoyl-[ACP] + malonyl-[ACP] + H(+) = 3-oxo-(11Z)-octadecenoyl-[ACP] + holo-[ACP] + CO2</text>
        <dbReference type="Rhea" id="RHEA:55040"/>
        <dbReference type="Rhea" id="RHEA-COMP:9623"/>
        <dbReference type="Rhea" id="RHEA-COMP:9685"/>
        <dbReference type="Rhea" id="RHEA-COMP:10800"/>
        <dbReference type="Rhea" id="RHEA-COMP:14074"/>
        <dbReference type="ChEBI" id="CHEBI:15378"/>
        <dbReference type="ChEBI" id="CHEBI:16526"/>
        <dbReference type="ChEBI" id="CHEBI:64479"/>
        <dbReference type="ChEBI" id="CHEBI:78449"/>
        <dbReference type="ChEBI" id="CHEBI:83989"/>
        <dbReference type="ChEBI" id="CHEBI:138538"/>
        <dbReference type="EC" id="2.3.1.179"/>
    </reaction>
</comment>
<dbReference type="PIRSF" id="PIRSF000447">
    <property type="entry name" value="KAS_II"/>
    <property type="match status" value="1"/>
</dbReference>
<comment type="similarity">
    <text evidence="2 11 13">Belongs to the thiolase-like superfamily. Beta-ketoacyl-ACP synthases family.</text>
</comment>
<evidence type="ECO:0000256" key="12">
    <source>
        <dbReference type="PIRSR" id="PIRSR000447-1"/>
    </source>
</evidence>
<dbReference type="InterPro" id="IPR016039">
    <property type="entry name" value="Thiolase-like"/>
</dbReference>
<dbReference type="Gene3D" id="3.40.47.10">
    <property type="match status" value="1"/>
</dbReference>
<keyword evidence="6 11" id="KW-0808">Transferase</keyword>
<dbReference type="Pfam" id="PF00109">
    <property type="entry name" value="ketoacyl-synt"/>
    <property type="match status" value="1"/>
</dbReference>
<evidence type="ECO:0000256" key="11">
    <source>
        <dbReference type="PIRNR" id="PIRNR000447"/>
    </source>
</evidence>
<comment type="pathway">
    <text evidence="1 11">Lipid metabolism; fatty acid biosynthesis.</text>
</comment>
<protein>
    <recommendedName>
        <fullName evidence="4 11">3-oxoacyl-[acyl-carrier-protein] synthase 2</fullName>
        <ecNumber evidence="3 11">2.3.1.179</ecNumber>
    </recommendedName>
</protein>
<keyword evidence="7" id="KW-0276">Fatty acid metabolism</keyword>
<dbReference type="GO" id="GO:0004315">
    <property type="term" value="F:3-oxoacyl-[acyl-carrier-protein] synthase activity"/>
    <property type="evidence" value="ECO:0007669"/>
    <property type="project" value="UniProtKB-UniRule"/>
</dbReference>
<dbReference type="AlphaFoldDB" id="A0A9D2HUF5"/>
<comment type="function">
    <text evidence="11">Involved in the type II fatty acid elongation cycle. Catalyzes the elongation of a wide range of acyl-ACP by the addition of two carbons from malonyl-ACP to an acyl acceptor. Can efficiently catalyze the conversion of palmitoleoyl-ACP (cis-hexadec-9-enoyl-ACP) to cis-vaccenoyl-ACP (cis-octadec-11-enoyl-ACP), an essential step in the thermal regulation of fatty acid composition.</text>
</comment>
<dbReference type="GO" id="GO:0006633">
    <property type="term" value="P:fatty acid biosynthetic process"/>
    <property type="evidence" value="ECO:0007669"/>
    <property type="project" value="UniProtKB-UniRule"/>
</dbReference>
<dbReference type="FunFam" id="3.40.47.10:FF:000009">
    <property type="entry name" value="3-oxoacyl-[acyl-carrier-protein] synthase 2"/>
    <property type="match status" value="1"/>
</dbReference>
<evidence type="ECO:0000256" key="3">
    <source>
        <dbReference type="ARBA" id="ARBA00012356"/>
    </source>
</evidence>
<evidence type="ECO:0000256" key="13">
    <source>
        <dbReference type="RuleBase" id="RU003694"/>
    </source>
</evidence>
<evidence type="ECO:0000256" key="7">
    <source>
        <dbReference type="ARBA" id="ARBA00022832"/>
    </source>
</evidence>
<dbReference type="GO" id="GO:0005829">
    <property type="term" value="C:cytosol"/>
    <property type="evidence" value="ECO:0007669"/>
    <property type="project" value="TreeGrafter"/>
</dbReference>
<organism evidence="15 16">
    <name type="scientific">Candidatus Bacteroides avicola</name>
    <dbReference type="NCBI Taxonomy" id="2838468"/>
    <lineage>
        <taxon>Bacteria</taxon>
        <taxon>Pseudomonadati</taxon>
        <taxon>Bacteroidota</taxon>
        <taxon>Bacteroidia</taxon>
        <taxon>Bacteroidales</taxon>
        <taxon>Bacteroidaceae</taxon>
        <taxon>Bacteroides</taxon>
    </lineage>
</organism>
<evidence type="ECO:0000256" key="9">
    <source>
        <dbReference type="ARBA" id="ARBA00023160"/>
    </source>
</evidence>
<dbReference type="EC" id="2.3.1.179" evidence="3 11"/>
<name>A0A9D2HUF5_9BACE</name>
<evidence type="ECO:0000256" key="10">
    <source>
        <dbReference type="ARBA" id="ARBA00023315"/>
    </source>
</evidence>
<dbReference type="InterPro" id="IPR000794">
    <property type="entry name" value="Beta-ketoacyl_synthase"/>
</dbReference>
<evidence type="ECO:0000259" key="14">
    <source>
        <dbReference type="PROSITE" id="PS52004"/>
    </source>
</evidence>
<dbReference type="NCBIfam" id="NF005589">
    <property type="entry name" value="PRK07314.1"/>
    <property type="match status" value="1"/>
</dbReference>
<reference evidence="15" key="1">
    <citation type="journal article" date="2021" name="PeerJ">
        <title>Extensive microbial diversity within the chicken gut microbiome revealed by metagenomics and culture.</title>
        <authorList>
            <person name="Gilroy R."/>
            <person name="Ravi A."/>
            <person name="Getino M."/>
            <person name="Pursley I."/>
            <person name="Horton D.L."/>
            <person name="Alikhan N.F."/>
            <person name="Baker D."/>
            <person name="Gharbi K."/>
            <person name="Hall N."/>
            <person name="Watson M."/>
            <person name="Adriaenssens E.M."/>
            <person name="Foster-Nyarko E."/>
            <person name="Jarju S."/>
            <person name="Secka A."/>
            <person name="Antonio M."/>
            <person name="Oren A."/>
            <person name="Chaudhuri R.R."/>
            <person name="La Ragione R."/>
            <person name="Hildebrand F."/>
            <person name="Pallen M.J."/>
        </authorList>
    </citation>
    <scope>NUCLEOTIDE SEQUENCE</scope>
    <source>
        <strain evidence="15">ChiHjej12B11-9795</strain>
    </source>
</reference>
<evidence type="ECO:0000256" key="2">
    <source>
        <dbReference type="ARBA" id="ARBA00008467"/>
    </source>
</evidence>
<proteinExistence type="inferred from homology"/>
<evidence type="ECO:0000256" key="5">
    <source>
        <dbReference type="ARBA" id="ARBA00022516"/>
    </source>
</evidence>
<feature type="domain" description="Ketosynthase family 3 (KS3)" evidence="14">
    <location>
        <begin position="3"/>
        <end position="418"/>
    </location>
</feature>
<dbReference type="PANTHER" id="PTHR11712:SF336">
    <property type="entry name" value="3-OXOACYL-[ACYL-CARRIER-PROTEIN] SYNTHASE, MITOCHONDRIAL"/>
    <property type="match status" value="1"/>
</dbReference>
<gene>
    <name evidence="15" type="primary">fabF</name>
    <name evidence="15" type="ORF">H9950_05950</name>
</gene>
<dbReference type="PANTHER" id="PTHR11712">
    <property type="entry name" value="POLYKETIDE SYNTHASE-RELATED"/>
    <property type="match status" value="1"/>
</dbReference>
<comment type="caution">
    <text evidence="15">The sequence shown here is derived from an EMBL/GenBank/DDBJ whole genome shotgun (WGS) entry which is preliminary data.</text>
</comment>
<dbReference type="PROSITE" id="PS52004">
    <property type="entry name" value="KS3_2"/>
    <property type="match status" value="1"/>
</dbReference>